<keyword evidence="3" id="KW-1185">Reference proteome</keyword>
<comment type="caution">
    <text evidence="2">The sequence shown here is derived from an EMBL/GenBank/DDBJ whole genome shotgun (WGS) entry which is preliminary data.</text>
</comment>
<keyword evidence="1" id="KW-0812">Transmembrane</keyword>
<organism evidence="2 3">
    <name type="scientific">Novosphingobium beihaiensis</name>
    <dbReference type="NCBI Taxonomy" id="2930389"/>
    <lineage>
        <taxon>Bacteria</taxon>
        <taxon>Pseudomonadati</taxon>
        <taxon>Pseudomonadota</taxon>
        <taxon>Alphaproteobacteria</taxon>
        <taxon>Sphingomonadales</taxon>
        <taxon>Sphingomonadaceae</taxon>
        <taxon>Novosphingobium</taxon>
    </lineage>
</organism>
<feature type="transmembrane region" description="Helical" evidence="1">
    <location>
        <begin position="20"/>
        <end position="42"/>
    </location>
</feature>
<reference evidence="2 3" key="1">
    <citation type="submission" date="2022-04" db="EMBL/GenBank/DDBJ databases">
        <title>Identification of a novel bacterium isolated from mangrove sediments.</title>
        <authorList>
            <person name="Pan X."/>
        </authorList>
    </citation>
    <scope>NUCLEOTIDE SEQUENCE [LARGE SCALE GENOMIC DNA]</scope>
    <source>
        <strain evidence="2 3">B2638</strain>
    </source>
</reference>
<evidence type="ECO:0000256" key="1">
    <source>
        <dbReference type="SAM" id="Phobius"/>
    </source>
</evidence>
<sequence length="99" mass="10467">MSRRNISARYRWAVASRAAAAFLGGYALTSAATIVLALLWPVPKAQGVFAASMLSFALYAIVILWAFHCPSVKRVWTVMLIGTAGLSALAWLLNAGGAA</sequence>
<feature type="transmembrane region" description="Helical" evidence="1">
    <location>
        <begin position="48"/>
        <end position="68"/>
    </location>
</feature>
<dbReference type="Proteomes" id="UP001202281">
    <property type="component" value="Unassembled WGS sequence"/>
</dbReference>
<dbReference type="EMBL" id="JALHLG010000047">
    <property type="protein sequence ID" value="MCJ2188821.1"/>
    <property type="molecule type" value="Genomic_DNA"/>
</dbReference>
<keyword evidence="1" id="KW-1133">Transmembrane helix</keyword>
<protein>
    <submittedName>
        <fullName evidence="2">Iron transporter</fullName>
    </submittedName>
</protein>
<accession>A0ABT0BVI1</accession>
<evidence type="ECO:0000313" key="3">
    <source>
        <dbReference type="Proteomes" id="UP001202281"/>
    </source>
</evidence>
<feature type="transmembrane region" description="Helical" evidence="1">
    <location>
        <begin position="75"/>
        <end position="93"/>
    </location>
</feature>
<gene>
    <name evidence="2" type="ORF">MTR66_18615</name>
</gene>
<keyword evidence="1" id="KW-0472">Membrane</keyword>
<name>A0ABT0BVI1_9SPHN</name>
<evidence type="ECO:0000313" key="2">
    <source>
        <dbReference type="EMBL" id="MCJ2188821.1"/>
    </source>
</evidence>
<dbReference type="RefSeq" id="WP_243923762.1">
    <property type="nucleotide sequence ID" value="NZ_JALHLG010000047.1"/>
</dbReference>
<proteinExistence type="predicted"/>